<keyword evidence="3" id="KW-1185">Reference proteome</keyword>
<evidence type="ECO:0000256" key="1">
    <source>
        <dbReference type="SAM" id="MobiDB-lite"/>
    </source>
</evidence>
<dbReference type="EMBL" id="BONX01000018">
    <property type="protein sequence ID" value="GIG96462.1"/>
    <property type="molecule type" value="Genomic_DNA"/>
</dbReference>
<name>A0ABQ4EP86_9ACTN</name>
<evidence type="ECO:0000313" key="3">
    <source>
        <dbReference type="Proteomes" id="UP000621500"/>
    </source>
</evidence>
<sequence>MPKKSKITARYAGDRRPARSDHSASGRYADHSASGRYADRAGPVGCAGWSSGVGQRSVGEGNRYVGMGEQASRTGWSQERSDDRNG</sequence>
<feature type="compositionally biased region" description="Basic and acidic residues" evidence="1">
    <location>
        <begin position="12"/>
        <end position="30"/>
    </location>
</feature>
<evidence type="ECO:0000313" key="2">
    <source>
        <dbReference type="EMBL" id="GIG96462.1"/>
    </source>
</evidence>
<gene>
    <name evidence="2" type="ORF">Pma05_30350</name>
</gene>
<organism evidence="2 3">
    <name type="scientific">Plantactinospora mayteni</name>
    <dbReference type="NCBI Taxonomy" id="566021"/>
    <lineage>
        <taxon>Bacteria</taxon>
        <taxon>Bacillati</taxon>
        <taxon>Actinomycetota</taxon>
        <taxon>Actinomycetes</taxon>
        <taxon>Micromonosporales</taxon>
        <taxon>Micromonosporaceae</taxon>
        <taxon>Plantactinospora</taxon>
    </lineage>
</organism>
<proteinExistence type="predicted"/>
<comment type="caution">
    <text evidence="2">The sequence shown here is derived from an EMBL/GenBank/DDBJ whole genome shotgun (WGS) entry which is preliminary data.</text>
</comment>
<feature type="region of interest" description="Disordered" evidence="1">
    <location>
        <begin position="1"/>
        <end position="86"/>
    </location>
</feature>
<accession>A0ABQ4EP86</accession>
<protein>
    <submittedName>
        <fullName evidence="2">Uncharacterized protein</fullName>
    </submittedName>
</protein>
<reference evidence="2 3" key="1">
    <citation type="submission" date="2021-01" db="EMBL/GenBank/DDBJ databases">
        <title>Whole genome shotgun sequence of Plantactinospora mayteni NBRC 109088.</title>
        <authorList>
            <person name="Komaki H."/>
            <person name="Tamura T."/>
        </authorList>
    </citation>
    <scope>NUCLEOTIDE SEQUENCE [LARGE SCALE GENOMIC DNA]</scope>
    <source>
        <strain evidence="2 3">NBRC 109088</strain>
    </source>
</reference>
<dbReference type="Proteomes" id="UP000621500">
    <property type="component" value="Unassembled WGS sequence"/>
</dbReference>